<proteinExistence type="predicted"/>
<dbReference type="PANTHER" id="PTHR11863">
    <property type="entry name" value="STEROL DESATURASE"/>
    <property type="match status" value="1"/>
</dbReference>
<keyword evidence="3 5" id="KW-1133">Transmembrane helix</keyword>
<evidence type="ECO:0000256" key="2">
    <source>
        <dbReference type="ARBA" id="ARBA00022692"/>
    </source>
</evidence>
<keyword evidence="2 5" id="KW-0812">Transmembrane</keyword>
<feature type="transmembrane region" description="Helical" evidence="5">
    <location>
        <begin position="103"/>
        <end position="121"/>
    </location>
</feature>
<gene>
    <name evidence="7" type="ORF">E6O75_ATG00660</name>
</gene>
<accession>A0A4Z1PG24</accession>
<name>A0A4Z1PG24_9PEZI</name>
<dbReference type="OrthoDB" id="408954at2759"/>
<evidence type="ECO:0000256" key="1">
    <source>
        <dbReference type="ARBA" id="ARBA00004370"/>
    </source>
</evidence>
<keyword evidence="4 5" id="KW-0472">Membrane</keyword>
<evidence type="ECO:0000256" key="5">
    <source>
        <dbReference type="SAM" id="Phobius"/>
    </source>
</evidence>
<dbReference type="AlphaFoldDB" id="A0A4Z1PG24"/>
<comment type="caution">
    <text evidence="7">The sequence shown here is derived from an EMBL/GenBank/DDBJ whole genome shotgun (WGS) entry which is preliminary data.</text>
</comment>
<sequence>MGAAISLPLLSFFALPAFTSYGTSMNLLFFTLNWYILLLTHPPLQVEIIGISLIQLLLYLLPGLLFLGLDAGVPSLASAVKTQGDLSLPVRGGRGARKRIAKIVGWSVFNVALGVALLGGLETVLTKVLLTRHALSLSKTMPMPYAILKSVALLLAIRGTLQYPIHRYILHSPRSPFTKLHMAWQHTLPVPFTLAATYDHPICYLIHHWAPLFLPAIALRVHILPFLFALSIATLADTVSYSGYSTALLPSGIILPGMAHRVEGHFLSKGEGNFSSFGLVDWVSGTSVGSDLIDDMRAEWDKRDGSGKLLEAGDNAGNLIGGVREKMRGKAGARKARKN</sequence>
<evidence type="ECO:0000313" key="7">
    <source>
        <dbReference type="EMBL" id="TID27893.1"/>
    </source>
</evidence>
<feature type="transmembrane region" description="Helical" evidence="5">
    <location>
        <begin position="46"/>
        <end position="69"/>
    </location>
</feature>
<evidence type="ECO:0000256" key="4">
    <source>
        <dbReference type="ARBA" id="ARBA00023136"/>
    </source>
</evidence>
<organism evidence="7 8">
    <name type="scientific">Venturia nashicola</name>
    <dbReference type="NCBI Taxonomy" id="86259"/>
    <lineage>
        <taxon>Eukaryota</taxon>
        <taxon>Fungi</taxon>
        <taxon>Dikarya</taxon>
        <taxon>Ascomycota</taxon>
        <taxon>Pezizomycotina</taxon>
        <taxon>Dothideomycetes</taxon>
        <taxon>Pleosporomycetidae</taxon>
        <taxon>Venturiales</taxon>
        <taxon>Venturiaceae</taxon>
        <taxon>Venturia</taxon>
    </lineage>
</organism>
<dbReference type="STRING" id="86259.A0A4Z1PG24"/>
<dbReference type="Pfam" id="PF04116">
    <property type="entry name" value="FA_hydroxylase"/>
    <property type="match status" value="1"/>
</dbReference>
<evidence type="ECO:0000256" key="3">
    <source>
        <dbReference type="ARBA" id="ARBA00022989"/>
    </source>
</evidence>
<protein>
    <submittedName>
        <fullName evidence="7">Sterol desaturase family</fullName>
    </submittedName>
</protein>
<dbReference type="GO" id="GO:0008610">
    <property type="term" value="P:lipid biosynthetic process"/>
    <property type="evidence" value="ECO:0007669"/>
    <property type="project" value="InterPro"/>
</dbReference>
<reference evidence="7 8" key="1">
    <citation type="submission" date="2019-04" db="EMBL/GenBank/DDBJ databases">
        <title>High contiguity whole genome sequence and gene annotation resource for two Venturia nashicola isolates.</title>
        <authorList>
            <person name="Prokchorchik M."/>
            <person name="Won K."/>
            <person name="Lee Y."/>
            <person name="Choi E.D."/>
            <person name="Segonzac C."/>
            <person name="Sohn K.H."/>
        </authorList>
    </citation>
    <scope>NUCLEOTIDE SEQUENCE [LARGE SCALE GENOMIC DNA]</scope>
    <source>
        <strain evidence="7 8">PRI2</strain>
    </source>
</reference>
<comment type="subcellular location">
    <subcellularLocation>
        <location evidence="1">Membrane</location>
    </subcellularLocation>
</comment>
<keyword evidence="8" id="KW-1185">Reference proteome</keyword>
<feature type="domain" description="Fatty acid hydroxylase" evidence="6">
    <location>
        <begin position="152"/>
        <end position="286"/>
    </location>
</feature>
<dbReference type="EMBL" id="SNSC02000001">
    <property type="protein sequence ID" value="TID27893.1"/>
    <property type="molecule type" value="Genomic_DNA"/>
</dbReference>
<dbReference type="InterPro" id="IPR050307">
    <property type="entry name" value="Sterol_Desaturase_Related"/>
</dbReference>
<evidence type="ECO:0000313" key="8">
    <source>
        <dbReference type="Proteomes" id="UP000298493"/>
    </source>
</evidence>
<dbReference type="InterPro" id="IPR006694">
    <property type="entry name" value="Fatty_acid_hydroxylase"/>
</dbReference>
<dbReference type="GO" id="GO:0016020">
    <property type="term" value="C:membrane"/>
    <property type="evidence" value="ECO:0007669"/>
    <property type="project" value="UniProtKB-SubCell"/>
</dbReference>
<dbReference type="Proteomes" id="UP000298493">
    <property type="component" value="Unassembled WGS sequence"/>
</dbReference>
<evidence type="ECO:0000259" key="6">
    <source>
        <dbReference type="Pfam" id="PF04116"/>
    </source>
</evidence>
<dbReference type="GO" id="GO:0016491">
    <property type="term" value="F:oxidoreductase activity"/>
    <property type="evidence" value="ECO:0007669"/>
    <property type="project" value="InterPro"/>
</dbReference>
<feature type="transmembrane region" description="Helical" evidence="5">
    <location>
        <begin position="141"/>
        <end position="161"/>
    </location>
</feature>
<dbReference type="GO" id="GO:0005506">
    <property type="term" value="F:iron ion binding"/>
    <property type="evidence" value="ECO:0007669"/>
    <property type="project" value="InterPro"/>
</dbReference>